<feature type="transmembrane region" description="Helical" evidence="1">
    <location>
        <begin position="89"/>
        <end position="111"/>
    </location>
</feature>
<feature type="transmembrane region" description="Helical" evidence="1">
    <location>
        <begin position="55"/>
        <end position="77"/>
    </location>
</feature>
<evidence type="ECO:0000313" key="2">
    <source>
        <dbReference type="EMBL" id="OXA44734.1"/>
    </source>
</evidence>
<gene>
    <name evidence="2" type="ORF">Fcan01_20902</name>
</gene>
<keyword evidence="1" id="KW-1133">Transmembrane helix</keyword>
<reference evidence="2 3" key="1">
    <citation type="submission" date="2015-12" db="EMBL/GenBank/DDBJ databases">
        <title>The genome of Folsomia candida.</title>
        <authorList>
            <person name="Faddeeva A."/>
            <person name="Derks M.F."/>
            <person name="Anvar Y."/>
            <person name="Smit S."/>
            <person name="Van Straalen N."/>
            <person name="Roelofs D."/>
        </authorList>
    </citation>
    <scope>NUCLEOTIDE SEQUENCE [LARGE SCALE GENOMIC DNA]</scope>
    <source>
        <strain evidence="2 3">VU population</strain>
        <tissue evidence="2">Whole body</tissue>
    </source>
</reference>
<name>A0A226DIR6_FOLCA</name>
<dbReference type="EMBL" id="LNIX01000019">
    <property type="protein sequence ID" value="OXA44734.1"/>
    <property type="molecule type" value="Genomic_DNA"/>
</dbReference>
<protein>
    <submittedName>
        <fullName evidence="2">Uncharacterized protein</fullName>
    </submittedName>
</protein>
<evidence type="ECO:0000313" key="3">
    <source>
        <dbReference type="Proteomes" id="UP000198287"/>
    </source>
</evidence>
<organism evidence="2 3">
    <name type="scientific">Folsomia candida</name>
    <name type="common">Springtail</name>
    <dbReference type="NCBI Taxonomy" id="158441"/>
    <lineage>
        <taxon>Eukaryota</taxon>
        <taxon>Metazoa</taxon>
        <taxon>Ecdysozoa</taxon>
        <taxon>Arthropoda</taxon>
        <taxon>Hexapoda</taxon>
        <taxon>Collembola</taxon>
        <taxon>Entomobryomorpha</taxon>
        <taxon>Isotomoidea</taxon>
        <taxon>Isotomidae</taxon>
        <taxon>Proisotominae</taxon>
        <taxon>Folsomia</taxon>
    </lineage>
</organism>
<keyword evidence="1" id="KW-0472">Membrane</keyword>
<sequence>MARLLARFKLPDIDKSYVPIMASVSKWTLNSWCIPIRPESTLGEFTLIKNLRHKIIFYLSFSSYLFYVVTFDFWFYINFFGQSRPVWENLVLVCFCIANNIVGILQIMIYFRQNEVKQSLENSFLMEKRCLALVLHQLEAFCSILAQTVGLIKVGLGQVGSLTD</sequence>
<dbReference type="AlphaFoldDB" id="A0A226DIR6"/>
<proteinExistence type="predicted"/>
<keyword evidence="1" id="KW-0812">Transmembrane</keyword>
<keyword evidence="3" id="KW-1185">Reference proteome</keyword>
<dbReference type="Proteomes" id="UP000198287">
    <property type="component" value="Unassembled WGS sequence"/>
</dbReference>
<accession>A0A226DIR6</accession>
<comment type="caution">
    <text evidence="2">The sequence shown here is derived from an EMBL/GenBank/DDBJ whole genome shotgun (WGS) entry which is preliminary data.</text>
</comment>
<evidence type="ECO:0000256" key="1">
    <source>
        <dbReference type="SAM" id="Phobius"/>
    </source>
</evidence>